<evidence type="ECO:0000313" key="2">
    <source>
        <dbReference type="EMBL" id="KAK9521914.1"/>
    </source>
</evidence>
<proteinExistence type="predicted"/>
<dbReference type="EMBL" id="JBCEZU010000221">
    <property type="protein sequence ID" value="KAK9521914.1"/>
    <property type="molecule type" value="Genomic_DNA"/>
</dbReference>
<keyword evidence="3" id="KW-1185">Reference proteome</keyword>
<organism evidence="2 3">
    <name type="scientific">Zoarces viviparus</name>
    <name type="common">Viviparous eelpout</name>
    <name type="synonym">Blennius viviparus</name>
    <dbReference type="NCBI Taxonomy" id="48416"/>
    <lineage>
        <taxon>Eukaryota</taxon>
        <taxon>Metazoa</taxon>
        <taxon>Chordata</taxon>
        <taxon>Craniata</taxon>
        <taxon>Vertebrata</taxon>
        <taxon>Euteleostomi</taxon>
        <taxon>Actinopterygii</taxon>
        <taxon>Neopterygii</taxon>
        <taxon>Teleostei</taxon>
        <taxon>Neoteleostei</taxon>
        <taxon>Acanthomorphata</taxon>
        <taxon>Eupercaria</taxon>
        <taxon>Perciformes</taxon>
        <taxon>Cottioidei</taxon>
        <taxon>Zoarcales</taxon>
        <taxon>Zoarcidae</taxon>
        <taxon>Zoarcinae</taxon>
        <taxon>Zoarces</taxon>
    </lineage>
</organism>
<accession>A0AAW1EHB1</accession>
<protein>
    <submittedName>
        <fullName evidence="2">Uncharacterized protein</fullName>
    </submittedName>
</protein>
<dbReference type="Proteomes" id="UP001488805">
    <property type="component" value="Unassembled WGS sequence"/>
</dbReference>
<feature type="compositionally biased region" description="Low complexity" evidence="1">
    <location>
        <begin position="7"/>
        <end position="18"/>
    </location>
</feature>
<evidence type="ECO:0000313" key="3">
    <source>
        <dbReference type="Proteomes" id="UP001488805"/>
    </source>
</evidence>
<name>A0AAW1EHB1_ZOAVI</name>
<feature type="region of interest" description="Disordered" evidence="1">
    <location>
        <begin position="1"/>
        <end position="31"/>
    </location>
</feature>
<dbReference type="AlphaFoldDB" id="A0AAW1EHB1"/>
<comment type="caution">
    <text evidence="2">The sequence shown here is derived from an EMBL/GenBank/DDBJ whole genome shotgun (WGS) entry which is preliminary data.</text>
</comment>
<evidence type="ECO:0000256" key="1">
    <source>
        <dbReference type="SAM" id="MobiDB-lite"/>
    </source>
</evidence>
<feature type="region of interest" description="Disordered" evidence="1">
    <location>
        <begin position="49"/>
        <end position="74"/>
    </location>
</feature>
<gene>
    <name evidence="2" type="ORF">VZT92_018418</name>
</gene>
<sequence length="74" mass="7702">MTQLHRSPAAAPGSGSAAFKPQTCKSSGSLPSLSNAAAVREWPAVGVGVSNEAQPEREDIKSELRSVPHLSDFV</sequence>
<feature type="compositionally biased region" description="Basic and acidic residues" evidence="1">
    <location>
        <begin position="54"/>
        <end position="66"/>
    </location>
</feature>
<reference evidence="2 3" key="1">
    <citation type="journal article" date="2024" name="Genome Biol. Evol.">
        <title>Chromosome-level genome assembly of the viviparous eelpout Zoarces viviparus.</title>
        <authorList>
            <person name="Fuhrmann N."/>
            <person name="Brasseur M.V."/>
            <person name="Bakowski C.E."/>
            <person name="Podsiadlowski L."/>
            <person name="Prost S."/>
            <person name="Krehenwinkel H."/>
            <person name="Mayer C."/>
        </authorList>
    </citation>
    <scope>NUCLEOTIDE SEQUENCE [LARGE SCALE GENOMIC DNA]</scope>
    <source>
        <strain evidence="2">NO-MEL_2022_Ind0_liver</strain>
    </source>
</reference>